<proteinExistence type="predicted"/>
<evidence type="ECO:0000313" key="3">
    <source>
        <dbReference type="Proteomes" id="UP000518266"/>
    </source>
</evidence>
<feature type="chain" id="PRO_5029785692" description="Secreted protein" evidence="1">
    <location>
        <begin position="29"/>
        <end position="110"/>
    </location>
</feature>
<feature type="signal peptide" evidence="1">
    <location>
        <begin position="1"/>
        <end position="28"/>
    </location>
</feature>
<evidence type="ECO:0008006" key="4">
    <source>
        <dbReference type="Google" id="ProtNLM"/>
    </source>
</evidence>
<keyword evidence="1" id="KW-0732">Signal</keyword>
<sequence length="110" mass="13025">MSFCTVVLLSPQVMLRGSLMILIHPALCHVETQGPNREDRWRSSSKAKKQTEHKKKTYRCFRRRTLTIKGWKKDFRNTAQYMLLFYTSNFSFGVEKKKKSALMFEPVDFN</sequence>
<organism evidence="2 3">
    <name type="scientific">Dissostichus mawsoni</name>
    <name type="common">Antarctic cod</name>
    <dbReference type="NCBI Taxonomy" id="36200"/>
    <lineage>
        <taxon>Eukaryota</taxon>
        <taxon>Metazoa</taxon>
        <taxon>Chordata</taxon>
        <taxon>Craniata</taxon>
        <taxon>Vertebrata</taxon>
        <taxon>Euteleostomi</taxon>
        <taxon>Actinopterygii</taxon>
        <taxon>Neopterygii</taxon>
        <taxon>Teleostei</taxon>
        <taxon>Neoteleostei</taxon>
        <taxon>Acanthomorphata</taxon>
        <taxon>Eupercaria</taxon>
        <taxon>Perciformes</taxon>
        <taxon>Notothenioidei</taxon>
        <taxon>Nototheniidae</taxon>
        <taxon>Dissostichus</taxon>
    </lineage>
</organism>
<reference evidence="2 3" key="1">
    <citation type="submission" date="2020-03" db="EMBL/GenBank/DDBJ databases">
        <title>Dissostichus mawsoni Genome sequencing and assembly.</title>
        <authorList>
            <person name="Park H."/>
        </authorList>
    </citation>
    <scope>NUCLEOTIDE SEQUENCE [LARGE SCALE GENOMIC DNA]</scope>
    <source>
        <strain evidence="2">DM0001</strain>
        <tissue evidence="2">Muscle</tissue>
    </source>
</reference>
<dbReference type="AlphaFoldDB" id="A0A7J5XW91"/>
<name>A0A7J5XW91_DISMA</name>
<accession>A0A7J5XW91</accession>
<dbReference type="EMBL" id="JAAKFY010000020">
    <property type="protein sequence ID" value="KAF3841375.1"/>
    <property type="molecule type" value="Genomic_DNA"/>
</dbReference>
<comment type="caution">
    <text evidence="2">The sequence shown here is derived from an EMBL/GenBank/DDBJ whole genome shotgun (WGS) entry which is preliminary data.</text>
</comment>
<evidence type="ECO:0000313" key="2">
    <source>
        <dbReference type="EMBL" id="KAF3841375.1"/>
    </source>
</evidence>
<keyword evidence="3" id="KW-1185">Reference proteome</keyword>
<evidence type="ECO:0000256" key="1">
    <source>
        <dbReference type="SAM" id="SignalP"/>
    </source>
</evidence>
<gene>
    <name evidence="2" type="ORF">F7725_007237</name>
</gene>
<dbReference type="Proteomes" id="UP000518266">
    <property type="component" value="Unassembled WGS sequence"/>
</dbReference>
<protein>
    <recommendedName>
        <fullName evidence="4">Secreted protein</fullName>
    </recommendedName>
</protein>